<evidence type="ECO:0000256" key="1">
    <source>
        <dbReference type="SAM" id="MobiDB-lite"/>
    </source>
</evidence>
<dbReference type="InterPro" id="IPR011013">
    <property type="entry name" value="Gal_mutarotase_sf_dom"/>
</dbReference>
<dbReference type="SUPFAM" id="SSF74650">
    <property type="entry name" value="Galactose mutarotase-like"/>
    <property type="match status" value="1"/>
</dbReference>
<reference evidence="2" key="1">
    <citation type="submission" date="2020-08" db="EMBL/GenBank/DDBJ databases">
        <title>Plant Genome Project.</title>
        <authorList>
            <person name="Zhang R.-G."/>
        </authorList>
    </citation>
    <scope>NUCLEOTIDE SEQUENCE</scope>
    <source>
        <strain evidence="2">WSP0</strain>
        <tissue evidence="2">Leaf</tissue>
    </source>
</reference>
<dbReference type="AlphaFoldDB" id="A0AAV6K3G6"/>
<dbReference type="GO" id="GO:0005737">
    <property type="term" value="C:cytoplasm"/>
    <property type="evidence" value="ECO:0007669"/>
    <property type="project" value="TreeGrafter"/>
</dbReference>
<keyword evidence="3" id="KW-1185">Reference proteome</keyword>
<feature type="region of interest" description="Disordered" evidence="1">
    <location>
        <begin position="125"/>
        <end position="153"/>
    </location>
</feature>
<evidence type="ECO:0000313" key="3">
    <source>
        <dbReference type="Proteomes" id="UP000823749"/>
    </source>
</evidence>
<dbReference type="Gene3D" id="2.70.98.10">
    <property type="match status" value="1"/>
</dbReference>
<dbReference type="InterPro" id="IPR014718">
    <property type="entry name" value="GH-type_carb-bd"/>
</dbReference>
<gene>
    <name evidence="2" type="ORF">RHGRI_012873</name>
</gene>
<accession>A0AAV6K3G6</accession>
<dbReference type="EMBL" id="JACTNZ010000005">
    <property type="protein sequence ID" value="KAG5546985.1"/>
    <property type="molecule type" value="Genomic_DNA"/>
</dbReference>
<dbReference type="PANTHER" id="PTHR11122">
    <property type="entry name" value="APOSPORY-ASSOCIATED PROTEIN C-RELATED"/>
    <property type="match status" value="1"/>
</dbReference>
<name>A0AAV6K3G6_9ERIC</name>
<dbReference type="Proteomes" id="UP000823749">
    <property type="component" value="Chromosome 5"/>
</dbReference>
<evidence type="ECO:0000313" key="2">
    <source>
        <dbReference type="EMBL" id="KAG5546985.1"/>
    </source>
</evidence>
<dbReference type="GO" id="GO:0030246">
    <property type="term" value="F:carbohydrate binding"/>
    <property type="evidence" value="ECO:0007669"/>
    <property type="project" value="InterPro"/>
</dbReference>
<comment type="caution">
    <text evidence="2">The sequence shown here is derived from an EMBL/GenBank/DDBJ whole genome shotgun (WGS) entry which is preliminary data.</text>
</comment>
<sequence length="219" mass="24426">MVASDPVIQGGVSLAFKIESDDDGGVSWSPNTWALRDVRGNPDESIQSNSKSSPLRLLGSVVSHLTVSTPDATYALGSERSNFHSRPPFLSNFSIIPPESGRTKDFHLWNPFTLEELLSTWGAGKQNNAVDTKSREREEDPEDDNNKQLTEKMSRVYTSAPRDFIILDRGRRNSVVVQREGFNELYMFSPGSAHEWYGKYAYICVGQSALLEPIILARS</sequence>
<dbReference type="GO" id="GO:0047938">
    <property type="term" value="F:glucose-6-phosphate 1-epimerase activity"/>
    <property type="evidence" value="ECO:0007669"/>
    <property type="project" value="TreeGrafter"/>
</dbReference>
<feature type="compositionally biased region" description="Basic and acidic residues" evidence="1">
    <location>
        <begin position="132"/>
        <end position="153"/>
    </location>
</feature>
<protein>
    <submittedName>
        <fullName evidence="2">Uncharacterized protein</fullName>
    </submittedName>
</protein>
<dbReference type="GO" id="GO:0005975">
    <property type="term" value="P:carbohydrate metabolic process"/>
    <property type="evidence" value="ECO:0007669"/>
    <property type="project" value="InterPro"/>
</dbReference>
<proteinExistence type="predicted"/>
<organism evidence="2 3">
    <name type="scientific">Rhododendron griersonianum</name>
    <dbReference type="NCBI Taxonomy" id="479676"/>
    <lineage>
        <taxon>Eukaryota</taxon>
        <taxon>Viridiplantae</taxon>
        <taxon>Streptophyta</taxon>
        <taxon>Embryophyta</taxon>
        <taxon>Tracheophyta</taxon>
        <taxon>Spermatophyta</taxon>
        <taxon>Magnoliopsida</taxon>
        <taxon>eudicotyledons</taxon>
        <taxon>Gunneridae</taxon>
        <taxon>Pentapetalae</taxon>
        <taxon>asterids</taxon>
        <taxon>Ericales</taxon>
        <taxon>Ericaceae</taxon>
        <taxon>Ericoideae</taxon>
        <taxon>Rhodoreae</taxon>
        <taxon>Rhododendron</taxon>
    </lineage>
</organism>
<dbReference type="PANTHER" id="PTHR11122:SF15">
    <property type="entry name" value="PROTEIN NDH-DEPENDENT CYCLIC ELECTRON FLOW 5"/>
    <property type="match status" value="1"/>
</dbReference>